<gene>
    <name evidence="2" type="ORF">CU098_007742</name>
</gene>
<organism evidence="2 3">
    <name type="scientific">Rhizopus stolonifer</name>
    <name type="common">Rhizopus nigricans</name>
    <dbReference type="NCBI Taxonomy" id="4846"/>
    <lineage>
        <taxon>Eukaryota</taxon>
        <taxon>Fungi</taxon>
        <taxon>Fungi incertae sedis</taxon>
        <taxon>Mucoromycota</taxon>
        <taxon>Mucoromycotina</taxon>
        <taxon>Mucoromycetes</taxon>
        <taxon>Mucorales</taxon>
        <taxon>Mucorineae</taxon>
        <taxon>Rhizopodaceae</taxon>
        <taxon>Rhizopus</taxon>
    </lineage>
</organism>
<name>A0A367J9R6_RHIST</name>
<dbReference type="InterPro" id="IPR011993">
    <property type="entry name" value="PH-like_dom_sf"/>
</dbReference>
<evidence type="ECO:0000313" key="2">
    <source>
        <dbReference type="EMBL" id="RCH86650.1"/>
    </source>
</evidence>
<dbReference type="Proteomes" id="UP000253551">
    <property type="component" value="Unassembled WGS sequence"/>
</dbReference>
<dbReference type="EMBL" id="PJQM01003888">
    <property type="protein sequence ID" value="RCH86650.1"/>
    <property type="molecule type" value="Genomic_DNA"/>
</dbReference>
<dbReference type="PROSITE" id="PS50003">
    <property type="entry name" value="PH_DOMAIN"/>
    <property type="match status" value="1"/>
</dbReference>
<dbReference type="Gene3D" id="2.30.29.30">
    <property type="entry name" value="Pleckstrin-homology domain (PH domain)/Phosphotyrosine-binding domain (PTB)"/>
    <property type="match status" value="1"/>
</dbReference>
<evidence type="ECO:0000313" key="3">
    <source>
        <dbReference type="Proteomes" id="UP000253551"/>
    </source>
</evidence>
<dbReference type="SUPFAM" id="SSF50729">
    <property type="entry name" value="PH domain-like"/>
    <property type="match status" value="1"/>
</dbReference>
<proteinExistence type="predicted"/>
<dbReference type="Pfam" id="PF00169">
    <property type="entry name" value="PH"/>
    <property type="match status" value="1"/>
</dbReference>
<dbReference type="OrthoDB" id="2287206at2759"/>
<sequence length="204" mass="23437">MITQLPVAGWLSTSLNDQWVSHFFVLLDTEIRVYSHELEQSPLRILSLEKVLQITPVTTKDAYTFQLELNHCRSSWIIKCETESDMKLWIRAIKDRKMKYTTRITGDTTSLLTRRNKKLSPIITHSSYQPLITSTSSSYASSISSSTSSLFSPLTTRGPPLHDQCTFETIKETEPHSGFLSKSHTVDDDELSPTYLLYKKRFRL</sequence>
<protein>
    <recommendedName>
        <fullName evidence="1">PH domain-containing protein</fullName>
    </recommendedName>
</protein>
<keyword evidence="3" id="KW-1185">Reference proteome</keyword>
<dbReference type="InterPro" id="IPR001849">
    <property type="entry name" value="PH_domain"/>
</dbReference>
<dbReference type="SMART" id="SM00233">
    <property type="entry name" value="PH"/>
    <property type="match status" value="1"/>
</dbReference>
<accession>A0A367J9R6</accession>
<dbReference type="AlphaFoldDB" id="A0A367J9R6"/>
<feature type="domain" description="PH" evidence="1">
    <location>
        <begin position="4"/>
        <end position="98"/>
    </location>
</feature>
<evidence type="ECO:0000259" key="1">
    <source>
        <dbReference type="PROSITE" id="PS50003"/>
    </source>
</evidence>
<comment type="caution">
    <text evidence="2">The sequence shown here is derived from an EMBL/GenBank/DDBJ whole genome shotgun (WGS) entry which is preliminary data.</text>
</comment>
<reference evidence="2 3" key="1">
    <citation type="journal article" date="2018" name="G3 (Bethesda)">
        <title>Phylogenetic and Phylogenomic Definition of Rhizopus Species.</title>
        <authorList>
            <person name="Gryganskyi A.P."/>
            <person name="Golan J."/>
            <person name="Dolatabadi S."/>
            <person name="Mondo S."/>
            <person name="Robb S."/>
            <person name="Idnurm A."/>
            <person name="Muszewska A."/>
            <person name="Steczkiewicz K."/>
            <person name="Masonjones S."/>
            <person name="Liao H.L."/>
            <person name="Gajdeczka M.T."/>
            <person name="Anike F."/>
            <person name="Vuek A."/>
            <person name="Anishchenko I.M."/>
            <person name="Voigt K."/>
            <person name="de Hoog G.S."/>
            <person name="Smith M.E."/>
            <person name="Heitman J."/>
            <person name="Vilgalys R."/>
            <person name="Stajich J.E."/>
        </authorList>
    </citation>
    <scope>NUCLEOTIDE SEQUENCE [LARGE SCALE GENOMIC DNA]</scope>
    <source>
        <strain evidence="2 3">LSU 92-RS-03</strain>
    </source>
</reference>
<dbReference type="CDD" id="cd00821">
    <property type="entry name" value="PH"/>
    <property type="match status" value="1"/>
</dbReference>